<evidence type="ECO:0000256" key="2">
    <source>
        <dbReference type="ARBA" id="ARBA00012438"/>
    </source>
</evidence>
<sequence length="1178" mass="131299">MHEKPAPSLQALQREIDRLNTENATLCAALLQAEHAPEAGASTVESLLGDILARESEYAIITCAADGTVIEWNRGAENIFGWPAPAAIGRPISMIFVPEDRAMAYPAQAMARADAEGHVPDERWYLRQDGSRFYAQSSLMPLRGEQSSGYLKILRDRTDLHRAESRLRASEHELQAIFSEAAVGISELSPSGHFLRVNDAMCTILGRDRQELLGVEVASLTYPDDVANARRLFRHVVETGDPVSVDRRYVRPNGSLVWVSSSLRQILDESGAVRAVLAITVDLTARRLAEAASRQSEERLRAITDAIPLLIAYVDNEQRFQFANRLYETWFNRPLDRIVGHTVLEVMGPAIYEARRPYIERVLAGEEVHYRAELPDGDGVRITEVTHSPHRDADGRVLGFYSAVQDITERYRSERAVHRATERMQLALNSGAILGTWSWDIADNILTADRRFAQTFGLDDALADRGLPIEALMEAIHPDDRETAVERRHEAMARGSAYRAEYRVRQADGSYLWVEANGHCELDENGRPLRFPGVLLNIHERKQAELRLRQLIELAPATVWFADPDGSLSFISQDFYEYTGLTPEIALPHGWGRAIHPEDMPRVTAIWDDARSRGVFYDTELRLRRQDGEYRWFSARAQPLRNAGGEVTGWLGSNSDIHERKTAEEMLAQLNETLEQRVAMRTRERDELWRHSRDLMGVAGEDGFFRSINPAWSQVLGFDEAELLSRPFKALLHPDDCAEAAAVWQALARGQSIARFEDRLRCADGSYRLISWTATPGQGGFYVIGRDITEQRQIEEQLRQSQKMEAIGQLTGGIAHDFNNILTGIIGSLSVISRRIEQGRFDDLSRFMQAASGSAHRAAGLIQRLLAFARRQSLDVKPLDLNRLVQAMEELLRRTLGEQIDLSTVLAPDLWLASADENQLESALLNLAINARDAMPQGGKLTIETANVRLDQSHPSEHDDLSPGDYLLISVTDTGVGMTPQVKAKAFDPFFTTKPIGQGTGLGLSMIYGFAKQSNGHVRIDSEVGRGTTIRLYLPRIGSQTERDQIDPPAELPLGRGEMVLVVEDDPAVRLLVVEVLSELGYGALEAADARAALSLLEGHDKIDLLISDVGLPGMNGRQLAEIARQRRPGLKVLFITGYAESAAMRPGLLDPGMEVVTKPFAMDALALKIREMVREEN</sequence>
<dbReference type="SMART" id="SM00387">
    <property type="entry name" value="HATPase_c"/>
    <property type="match status" value="1"/>
</dbReference>
<dbReference type="Gene3D" id="1.10.287.130">
    <property type="match status" value="1"/>
</dbReference>
<comment type="catalytic activity">
    <reaction evidence="1">
        <text>ATP + protein L-histidine = ADP + protein N-phospho-L-histidine.</text>
        <dbReference type="EC" id="2.7.13.3"/>
    </reaction>
</comment>
<dbReference type="Pfam" id="PF00512">
    <property type="entry name" value="HisKA"/>
    <property type="match status" value="1"/>
</dbReference>
<dbReference type="CDD" id="cd16919">
    <property type="entry name" value="HATPase_CckA-like"/>
    <property type="match status" value="1"/>
</dbReference>
<feature type="domain" description="PAS" evidence="9">
    <location>
        <begin position="44"/>
        <end position="101"/>
    </location>
</feature>
<dbReference type="CDD" id="cd00130">
    <property type="entry name" value="PAS"/>
    <property type="match status" value="6"/>
</dbReference>
<feature type="domain" description="PAC" evidence="10">
    <location>
        <begin position="617"/>
        <end position="669"/>
    </location>
</feature>
<reference evidence="12" key="1">
    <citation type="journal article" date="2019" name="Int. J. Syst. Evol. Microbiol.">
        <title>The Global Catalogue of Microorganisms (GCM) 10K type strain sequencing project: providing services to taxonomists for standard genome sequencing and annotation.</title>
        <authorList>
            <consortium name="The Broad Institute Genomics Platform"/>
            <consortium name="The Broad Institute Genome Sequencing Center for Infectious Disease"/>
            <person name="Wu L."/>
            <person name="Ma J."/>
        </authorList>
    </citation>
    <scope>NUCLEOTIDE SEQUENCE [LARGE SCALE GENOMIC DNA]</scope>
    <source>
        <strain evidence="12">LMG 29894</strain>
    </source>
</reference>
<comment type="caution">
    <text evidence="11">The sequence shown here is derived from an EMBL/GenBank/DDBJ whole genome shotgun (WGS) entry which is preliminary data.</text>
</comment>
<dbReference type="Pfam" id="PF00072">
    <property type="entry name" value="Response_reg"/>
    <property type="match status" value="1"/>
</dbReference>
<feature type="domain" description="PAS" evidence="9">
    <location>
        <begin position="698"/>
        <end position="751"/>
    </location>
</feature>
<name>A0ABV8MQ26_9NEIS</name>
<dbReference type="InterPro" id="IPR013767">
    <property type="entry name" value="PAS_fold"/>
</dbReference>
<evidence type="ECO:0000256" key="4">
    <source>
        <dbReference type="ARBA" id="ARBA00022679"/>
    </source>
</evidence>
<dbReference type="SMART" id="SM00388">
    <property type="entry name" value="HisKA"/>
    <property type="match status" value="1"/>
</dbReference>
<dbReference type="InterPro" id="IPR001610">
    <property type="entry name" value="PAC"/>
</dbReference>
<dbReference type="Gene3D" id="2.10.70.100">
    <property type="match status" value="1"/>
</dbReference>
<feature type="domain" description="Response regulatory" evidence="8">
    <location>
        <begin position="1059"/>
        <end position="1174"/>
    </location>
</feature>
<evidence type="ECO:0000259" key="10">
    <source>
        <dbReference type="PROSITE" id="PS50113"/>
    </source>
</evidence>
<dbReference type="PROSITE" id="PS50109">
    <property type="entry name" value="HIS_KIN"/>
    <property type="match status" value="1"/>
</dbReference>
<dbReference type="Gene3D" id="3.40.50.2300">
    <property type="match status" value="1"/>
</dbReference>
<dbReference type="CDD" id="cd00082">
    <property type="entry name" value="HisKA"/>
    <property type="match status" value="1"/>
</dbReference>
<dbReference type="InterPro" id="IPR004358">
    <property type="entry name" value="Sig_transdc_His_kin-like_C"/>
</dbReference>
<dbReference type="SMART" id="SM00086">
    <property type="entry name" value="PAC"/>
    <property type="match status" value="6"/>
</dbReference>
<dbReference type="PANTHER" id="PTHR43304:SF1">
    <property type="entry name" value="PAC DOMAIN-CONTAINING PROTEIN"/>
    <property type="match status" value="1"/>
</dbReference>
<accession>A0ABV8MQ26</accession>
<dbReference type="PROSITE" id="PS50113">
    <property type="entry name" value="PAC"/>
    <property type="match status" value="5"/>
</dbReference>
<feature type="domain" description="PAC" evidence="10">
    <location>
        <begin position="366"/>
        <end position="419"/>
    </location>
</feature>
<evidence type="ECO:0000313" key="11">
    <source>
        <dbReference type="EMBL" id="MFC4158941.1"/>
    </source>
</evidence>
<keyword evidence="3 6" id="KW-0597">Phosphoprotein</keyword>
<dbReference type="InterPro" id="IPR013655">
    <property type="entry name" value="PAS_fold_3"/>
</dbReference>
<gene>
    <name evidence="11" type="ORF">ACFOW7_06160</name>
</gene>
<feature type="domain" description="PAS" evidence="9">
    <location>
        <begin position="296"/>
        <end position="366"/>
    </location>
</feature>
<dbReference type="InterPro" id="IPR005467">
    <property type="entry name" value="His_kinase_dom"/>
</dbReference>
<dbReference type="InterPro" id="IPR000700">
    <property type="entry name" value="PAS-assoc_C"/>
</dbReference>
<dbReference type="Pfam" id="PF08448">
    <property type="entry name" value="PAS_4"/>
    <property type="match status" value="3"/>
</dbReference>
<evidence type="ECO:0000256" key="3">
    <source>
        <dbReference type="ARBA" id="ARBA00022553"/>
    </source>
</evidence>
<keyword evidence="5" id="KW-0418">Kinase</keyword>
<evidence type="ECO:0000259" key="8">
    <source>
        <dbReference type="PROSITE" id="PS50110"/>
    </source>
</evidence>
<dbReference type="InterPro" id="IPR003661">
    <property type="entry name" value="HisK_dim/P_dom"/>
</dbReference>
<dbReference type="InterPro" id="IPR036890">
    <property type="entry name" value="HATPase_C_sf"/>
</dbReference>
<dbReference type="SMART" id="SM00448">
    <property type="entry name" value="REC"/>
    <property type="match status" value="1"/>
</dbReference>
<dbReference type="InterPro" id="IPR013656">
    <property type="entry name" value="PAS_4"/>
</dbReference>
<dbReference type="Proteomes" id="UP001595791">
    <property type="component" value="Unassembled WGS sequence"/>
</dbReference>
<dbReference type="InterPro" id="IPR003594">
    <property type="entry name" value="HATPase_dom"/>
</dbReference>
<evidence type="ECO:0000259" key="9">
    <source>
        <dbReference type="PROSITE" id="PS50112"/>
    </source>
</evidence>
<dbReference type="EC" id="2.7.13.3" evidence="2"/>
<protein>
    <recommendedName>
        <fullName evidence="2">histidine kinase</fullName>
        <ecNumber evidence="2">2.7.13.3</ecNumber>
    </recommendedName>
</protein>
<feature type="domain" description="Histidine kinase" evidence="7">
    <location>
        <begin position="813"/>
        <end position="1038"/>
    </location>
</feature>
<keyword evidence="12" id="KW-1185">Reference proteome</keyword>
<dbReference type="Pfam" id="PF08447">
    <property type="entry name" value="PAS_3"/>
    <property type="match status" value="2"/>
</dbReference>
<feature type="domain" description="PAC" evidence="10">
    <location>
        <begin position="119"/>
        <end position="169"/>
    </location>
</feature>
<dbReference type="Pfam" id="PF00989">
    <property type="entry name" value="PAS"/>
    <property type="match status" value="1"/>
</dbReference>
<dbReference type="InterPro" id="IPR001789">
    <property type="entry name" value="Sig_transdc_resp-reg_receiver"/>
</dbReference>
<dbReference type="SUPFAM" id="SSF52172">
    <property type="entry name" value="CheY-like"/>
    <property type="match status" value="1"/>
</dbReference>
<dbReference type="Gene3D" id="3.30.450.20">
    <property type="entry name" value="PAS domain"/>
    <property type="match status" value="6"/>
</dbReference>
<feature type="domain" description="PAC" evidence="10">
    <location>
        <begin position="498"/>
        <end position="550"/>
    </location>
</feature>
<dbReference type="RefSeq" id="WP_378162158.1">
    <property type="nucleotide sequence ID" value="NZ_JBHSBU010000001.1"/>
</dbReference>
<feature type="domain" description="PAS" evidence="9">
    <location>
        <begin position="544"/>
        <end position="614"/>
    </location>
</feature>
<evidence type="ECO:0000256" key="1">
    <source>
        <dbReference type="ARBA" id="ARBA00000085"/>
    </source>
</evidence>
<proteinExistence type="predicted"/>
<dbReference type="NCBIfam" id="TIGR00229">
    <property type="entry name" value="sensory_box"/>
    <property type="match status" value="6"/>
</dbReference>
<dbReference type="SMART" id="SM00091">
    <property type="entry name" value="PAS"/>
    <property type="match status" value="6"/>
</dbReference>
<organism evidence="11 12">
    <name type="scientific">Chitinimonas lacunae</name>
    <dbReference type="NCBI Taxonomy" id="1963018"/>
    <lineage>
        <taxon>Bacteria</taxon>
        <taxon>Pseudomonadati</taxon>
        <taxon>Pseudomonadota</taxon>
        <taxon>Betaproteobacteria</taxon>
        <taxon>Neisseriales</taxon>
        <taxon>Chitinibacteraceae</taxon>
        <taxon>Chitinimonas</taxon>
    </lineage>
</organism>
<evidence type="ECO:0000259" key="7">
    <source>
        <dbReference type="PROSITE" id="PS50109"/>
    </source>
</evidence>
<dbReference type="SUPFAM" id="SSF55874">
    <property type="entry name" value="ATPase domain of HSP90 chaperone/DNA topoisomerase II/histidine kinase"/>
    <property type="match status" value="1"/>
</dbReference>
<dbReference type="PROSITE" id="PS50110">
    <property type="entry name" value="RESPONSE_REGULATORY"/>
    <property type="match status" value="1"/>
</dbReference>
<feature type="domain" description="PAS" evidence="9">
    <location>
        <begin position="170"/>
        <end position="240"/>
    </location>
</feature>
<dbReference type="InterPro" id="IPR052162">
    <property type="entry name" value="Sensor_kinase/Photoreceptor"/>
</dbReference>
<dbReference type="Gene3D" id="3.30.565.10">
    <property type="entry name" value="Histidine kinase-like ATPase, C-terminal domain"/>
    <property type="match status" value="1"/>
</dbReference>
<evidence type="ECO:0000313" key="12">
    <source>
        <dbReference type="Proteomes" id="UP001595791"/>
    </source>
</evidence>
<keyword evidence="4" id="KW-0808">Transferase</keyword>
<feature type="domain" description="PAC" evidence="10">
    <location>
        <begin position="243"/>
        <end position="295"/>
    </location>
</feature>
<dbReference type="InterPro" id="IPR000014">
    <property type="entry name" value="PAS"/>
</dbReference>
<feature type="modified residue" description="4-aspartylphosphate" evidence="6">
    <location>
        <position position="1109"/>
    </location>
</feature>
<dbReference type="InterPro" id="IPR011006">
    <property type="entry name" value="CheY-like_superfamily"/>
</dbReference>
<dbReference type="InterPro" id="IPR036097">
    <property type="entry name" value="HisK_dim/P_sf"/>
</dbReference>
<evidence type="ECO:0000256" key="6">
    <source>
        <dbReference type="PROSITE-ProRule" id="PRU00169"/>
    </source>
</evidence>
<evidence type="ECO:0000256" key="5">
    <source>
        <dbReference type="ARBA" id="ARBA00022777"/>
    </source>
</evidence>
<dbReference type="PRINTS" id="PR00344">
    <property type="entry name" value="BCTRLSENSOR"/>
</dbReference>
<dbReference type="Pfam" id="PF02518">
    <property type="entry name" value="HATPase_c"/>
    <property type="match status" value="1"/>
</dbReference>
<dbReference type="PANTHER" id="PTHR43304">
    <property type="entry name" value="PHYTOCHROME-LIKE PROTEIN CPH1"/>
    <property type="match status" value="1"/>
</dbReference>
<dbReference type="SUPFAM" id="SSF47384">
    <property type="entry name" value="Homodimeric domain of signal transducing histidine kinase"/>
    <property type="match status" value="1"/>
</dbReference>
<dbReference type="EMBL" id="JBHSBU010000001">
    <property type="protein sequence ID" value="MFC4158941.1"/>
    <property type="molecule type" value="Genomic_DNA"/>
</dbReference>
<dbReference type="InterPro" id="IPR035965">
    <property type="entry name" value="PAS-like_dom_sf"/>
</dbReference>
<dbReference type="PROSITE" id="PS50112">
    <property type="entry name" value="PAS"/>
    <property type="match status" value="5"/>
</dbReference>
<dbReference type="SUPFAM" id="SSF55785">
    <property type="entry name" value="PYP-like sensor domain (PAS domain)"/>
    <property type="match status" value="6"/>
</dbReference>